<evidence type="ECO:0000313" key="2">
    <source>
        <dbReference type="Proteomes" id="UP000319555"/>
    </source>
</evidence>
<proteinExistence type="predicted"/>
<reference evidence="1 2" key="1">
    <citation type="submission" date="2017-05" db="EMBL/GenBank/DDBJ databases">
        <authorList>
            <person name="Varghese N."/>
            <person name="Submissions S."/>
        </authorList>
    </citation>
    <scope>NUCLEOTIDE SEQUENCE [LARGE SCALE GENOMIC DNA]</scope>
    <source>
        <strain evidence="1 2">DSM 28009</strain>
    </source>
</reference>
<dbReference type="RefSeq" id="WP_142640307.1">
    <property type="nucleotide sequence ID" value="NZ_CANLVA010000002.1"/>
</dbReference>
<organism evidence="1 2">
    <name type="scientific">Ruegeria faecimaris</name>
    <dbReference type="NCBI Taxonomy" id="686389"/>
    <lineage>
        <taxon>Bacteria</taxon>
        <taxon>Pseudomonadati</taxon>
        <taxon>Pseudomonadota</taxon>
        <taxon>Alphaproteobacteria</taxon>
        <taxon>Rhodobacterales</taxon>
        <taxon>Roseobacteraceae</taxon>
        <taxon>Ruegeria</taxon>
    </lineage>
</organism>
<gene>
    <name evidence="1" type="ORF">SAMN06265380_1218</name>
</gene>
<keyword evidence="2" id="KW-1185">Reference proteome</keyword>
<dbReference type="Proteomes" id="UP000319555">
    <property type="component" value="Unassembled WGS sequence"/>
</dbReference>
<evidence type="ECO:0008006" key="3">
    <source>
        <dbReference type="Google" id="ProtNLM"/>
    </source>
</evidence>
<name>A0A521FF39_9RHOB</name>
<sequence length="208" mass="22809">MVTENIQLRLVNHSDDANNSSIVIFQQNVAEDFGELAIAWKVIKNLGRLDYHPFKYPLKFQVSASDSYGNYTPQMTAYDGQAYEMVKDTSGDILRLAKTPATSPNEVELRNNLTMGSINANIYREGKLLAAKTNLAPGQKGVFQFHPTIYIGVVSQIEEGQVMDSAIISQINTEINLFGIQSADIVMSGGGPGKNSTPFDFQLANINA</sequence>
<accession>A0A521FF39</accession>
<dbReference type="AlphaFoldDB" id="A0A521FF39"/>
<protein>
    <recommendedName>
        <fullName evidence="3">Aromatic ring-opening dioxygenase LigA</fullName>
    </recommendedName>
</protein>
<dbReference type="OrthoDB" id="8891769at2"/>
<evidence type="ECO:0000313" key="1">
    <source>
        <dbReference type="EMBL" id="SMO94604.1"/>
    </source>
</evidence>
<dbReference type="EMBL" id="FXTE01000021">
    <property type="protein sequence ID" value="SMO94604.1"/>
    <property type="molecule type" value="Genomic_DNA"/>
</dbReference>